<evidence type="ECO:0000313" key="8">
    <source>
        <dbReference type="Proteomes" id="UP000784294"/>
    </source>
</evidence>
<evidence type="ECO:0000256" key="5">
    <source>
        <dbReference type="ARBA" id="ARBA00023228"/>
    </source>
</evidence>
<comment type="similarity">
    <text evidence="3">Belongs to the LAMTOR5 family.</text>
</comment>
<proteinExistence type="inferred from homology"/>
<keyword evidence="5" id="KW-0458">Lysosome</keyword>
<keyword evidence="8" id="KW-1185">Reference proteome</keyword>
<dbReference type="PANTHER" id="PTHR13342:SF2">
    <property type="entry name" value="RAGULATOR COMPLEX PROTEIN LAMTOR5"/>
    <property type="match status" value="1"/>
</dbReference>
<dbReference type="InterPro" id="IPR024135">
    <property type="entry name" value="LAMTOR5"/>
</dbReference>
<name>A0A448X604_9PLAT</name>
<dbReference type="GO" id="GO:0043066">
    <property type="term" value="P:negative regulation of apoptotic process"/>
    <property type="evidence" value="ECO:0007669"/>
    <property type="project" value="InterPro"/>
</dbReference>
<dbReference type="SUPFAM" id="SSF103196">
    <property type="entry name" value="Roadblock/LC7 domain"/>
    <property type="match status" value="1"/>
</dbReference>
<comment type="subcellular location">
    <subcellularLocation>
        <location evidence="2">Cytoplasm</location>
    </subcellularLocation>
    <subcellularLocation>
        <location evidence="1">Lysosome</location>
    </subcellularLocation>
</comment>
<comment type="caution">
    <text evidence="7">The sequence shown here is derived from an EMBL/GenBank/DDBJ whole genome shotgun (WGS) entry which is preliminary data.</text>
</comment>
<organism evidence="7 8">
    <name type="scientific">Protopolystoma xenopodis</name>
    <dbReference type="NCBI Taxonomy" id="117903"/>
    <lineage>
        <taxon>Eukaryota</taxon>
        <taxon>Metazoa</taxon>
        <taxon>Spiralia</taxon>
        <taxon>Lophotrochozoa</taxon>
        <taxon>Platyhelminthes</taxon>
        <taxon>Monogenea</taxon>
        <taxon>Polyopisthocotylea</taxon>
        <taxon>Polystomatidea</taxon>
        <taxon>Polystomatidae</taxon>
        <taxon>Protopolystoma</taxon>
    </lineage>
</organism>
<evidence type="ECO:0000256" key="6">
    <source>
        <dbReference type="ARBA" id="ARBA00032692"/>
    </source>
</evidence>
<dbReference type="Gene3D" id="3.30.450.30">
    <property type="entry name" value="Dynein light chain 2a, cytoplasmic"/>
    <property type="match status" value="1"/>
</dbReference>
<dbReference type="GO" id="GO:0071986">
    <property type="term" value="C:Ragulator complex"/>
    <property type="evidence" value="ECO:0007669"/>
    <property type="project" value="InterPro"/>
</dbReference>
<dbReference type="PANTHER" id="PTHR13342">
    <property type="entry name" value="RAGULATOR COMPLEX PROTEIN LAMTOR5"/>
    <property type="match status" value="1"/>
</dbReference>
<reference evidence="7" key="1">
    <citation type="submission" date="2018-11" db="EMBL/GenBank/DDBJ databases">
        <authorList>
            <consortium name="Pathogen Informatics"/>
        </authorList>
    </citation>
    <scope>NUCLEOTIDE SEQUENCE</scope>
</reference>
<accession>A0A448X604</accession>
<dbReference type="GO" id="GO:0005085">
    <property type="term" value="F:guanyl-nucleotide exchange factor activity"/>
    <property type="evidence" value="ECO:0007669"/>
    <property type="project" value="TreeGrafter"/>
</dbReference>
<gene>
    <name evidence="7" type="ORF">PXEA_LOCUS22382</name>
</gene>
<dbReference type="Pfam" id="PF16672">
    <property type="entry name" value="LAMTOR5"/>
    <property type="match status" value="1"/>
</dbReference>
<dbReference type="GO" id="GO:0005764">
    <property type="term" value="C:lysosome"/>
    <property type="evidence" value="ECO:0007669"/>
    <property type="project" value="UniProtKB-SubCell"/>
</dbReference>
<evidence type="ECO:0000313" key="7">
    <source>
        <dbReference type="EMBL" id="VEL28942.1"/>
    </source>
</evidence>
<protein>
    <recommendedName>
        <fullName evidence="6">Late endosomal/lysosomal adaptor and MAPK and MTOR activator 5</fullName>
    </recommendedName>
</protein>
<evidence type="ECO:0000256" key="1">
    <source>
        <dbReference type="ARBA" id="ARBA00004371"/>
    </source>
</evidence>
<dbReference type="GO" id="GO:1904263">
    <property type="term" value="P:positive regulation of TORC1 signaling"/>
    <property type="evidence" value="ECO:0007669"/>
    <property type="project" value="TreeGrafter"/>
</dbReference>
<dbReference type="OrthoDB" id="76862at2759"/>
<evidence type="ECO:0000256" key="3">
    <source>
        <dbReference type="ARBA" id="ARBA00007795"/>
    </source>
</evidence>
<sequence length="91" mass="10085">MDLEKCLDDVFKYPKVTGVACIDSEGLCILSRGDIEPSSSGLMNSIYKHARELENDDELVVVVEKEDSSVFLCRSNKVLTAIVKPNHPTDN</sequence>
<dbReference type="AlphaFoldDB" id="A0A448X604"/>
<evidence type="ECO:0000256" key="2">
    <source>
        <dbReference type="ARBA" id="ARBA00004496"/>
    </source>
</evidence>
<evidence type="ECO:0000256" key="4">
    <source>
        <dbReference type="ARBA" id="ARBA00022490"/>
    </source>
</evidence>
<dbReference type="EMBL" id="CAAALY010098912">
    <property type="protein sequence ID" value="VEL28942.1"/>
    <property type="molecule type" value="Genomic_DNA"/>
</dbReference>
<dbReference type="Proteomes" id="UP000784294">
    <property type="component" value="Unassembled WGS sequence"/>
</dbReference>
<dbReference type="GO" id="GO:0071230">
    <property type="term" value="P:cellular response to amino acid stimulus"/>
    <property type="evidence" value="ECO:0007669"/>
    <property type="project" value="TreeGrafter"/>
</dbReference>
<keyword evidence="4" id="KW-0963">Cytoplasm</keyword>